<protein>
    <submittedName>
        <fullName evidence="1">Uncharacterized protein</fullName>
    </submittedName>
</protein>
<dbReference type="EMBL" id="LR796187">
    <property type="protein sequence ID" value="CAB4124872.1"/>
    <property type="molecule type" value="Genomic_DNA"/>
</dbReference>
<dbReference type="EMBL" id="LR798231">
    <property type="protein sequence ID" value="CAB5208740.1"/>
    <property type="molecule type" value="Genomic_DNA"/>
</dbReference>
<name>A0A6J5KUB3_9CAUD</name>
<organism evidence="1">
    <name type="scientific">uncultured Caudovirales phage</name>
    <dbReference type="NCBI Taxonomy" id="2100421"/>
    <lineage>
        <taxon>Viruses</taxon>
        <taxon>Duplodnaviria</taxon>
        <taxon>Heunggongvirae</taxon>
        <taxon>Uroviricota</taxon>
        <taxon>Caudoviricetes</taxon>
        <taxon>Peduoviridae</taxon>
        <taxon>Maltschvirus</taxon>
        <taxon>Maltschvirus maltsch</taxon>
    </lineage>
</organism>
<proteinExistence type="predicted"/>
<sequence>MKHYDYDWDVDTQGIVLDPELNIDRFGWQAGDCFKLINVNGTAMLRKLEAVEQFAKGYRVNE</sequence>
<evidence type="ECO:0000313" key="1">
    <source>
        <dbReference type="EMBL" id="CAB4124872.1"/>
    </source>
</evidence>
<gene>
    <name evidence="2" type="ORF">UFOVP181_138</name>
    <name evidence="1" type="ORF">UFOVP57_24</name>
</gene>
<reference evidence="1" key="1">
    <citation type="submission" date="2020-04" db="EMBL/GenBank/DDBJ databases">
        <authorList>
            <person name="Chiriac C."/>
            <person name="Salcher M."/>
            <person name="Ghai R."/>
            <person name="Kavagutti S V."/>
        </authorList>
    </citation>
    <scope>NUCLEOTIDE SEQUENCE</scope>
</reference>
<evidence type="ECO:0000313" key="2">
    <source>
        <dbReference type="EMBL" id="CAB5208740.1"/>
    </source>
</evidence>
<accession>A0A6J5KUB3</accession>